<dbReference type="eggNOG" id="COG2865">
    <property type="taxonomic scope" value="Bacteria"/>
</dbReference>
<dbReference type="Pfam" id="PF21247">
    <property type="entry name" value="Fic-like_C"/>
    <property type="match status" value="1"/>
</dbReference>
<name>A7AZL2_MEDG7</name>
<gene>
    <name evidence="2" type="ORF">RUMGNA_00734</name>
</gene>
<sequence>MNHNLVGDIHQVTHQDAELSTVSEQILAFCTKTKSKKELAAFCGFKDLRNFTLKHINPLLESGQLEMTIPDKPKSRNQKYITVHSE</sequence>
<reference evidence="2 3" key="1">
    <citation type="submission" date="2007-04" db="EMBL/GenBank/DDBJ databases">
        <authorList>
            <person name="Fulton L."/>
            <person name="Clifton S."/>
            <person name="Fulton B."/>
            <person name="Xu J."/>
            <person name="Minx P."/>
            <person name="Pepin K.H."/>
            <person name="Johnson M."/>
            <person name="Thiruvilangam P."/>
            <person name="Bhonagiri V."/>
            <person name="Nash W.E."/>
            <person name="Mardis E.R."/>
            <person name="Wilson R.K."/>
        </authorList>
    </citation>
    <scope>NUCLEOTIDE SEQUENCE [LARGE SCALE GENOMIC DNA]</scope>
    <source>
        <strain evidence="2 3">ATCC 29149</strain>
    </source>
</reference>
<dbReference type="AlphaFoldDB" id="A7AZL2"/>
<evidence type="ECO:0000259" key="1">
    <source>
        <dbReference type="Pfam" id="PF21247"/>
    </source>
</evidence>
<comment type="caution">
    <text evidence="2">The sequence shown here is derived from an EMBL/GenBank/DDBJ whole genome shotgun (WGS) entry which is preliminary data.</text>
</comment>
<dbReference type="EMBL" id="AAYG02000006">
    <property type="protein sequence ID" value="EDN78873.1"/>
    <property type="molecule type" value="Genomic_DNA"/>
</dbReference>
<dbReference type="InterPro" id="IPR049514">
    <property type="entry name" value="Fic-like_C"/>
</dbReference>
<dbReference type="PaxDb" id="411470-RUMGNA_00734"/>
<proteinExistence type="predicted"/>
<dbReference type="GeneID" id="57434722"/>
<evidence type="ECO:0000313" key="2">
    <source>
        <dbReference type="EMBL" id="EDN78873.1"/>
    </source>
</evidence>
<reference evidence="2 3" key="2">
    <citation type="submission" date="2007-06" db="EMBL/GenBank/DDBJ databases">
        <title>Draft genome sequence of Ruminococcus gnavus (ATCC 29149).</title>
        <authorList>
            <person name="Sudarsanam P."/>
            <person name="Ley R."/>
            <person name="Guruge J."/>
            <person name="Turnbaugh P.J."/>
            <person name="Mahowald M."/>
            <person name="Liep D."/>
            <person name="Gordon J."/>
        </authorList>
    </citation>
    <scope>NUCLEOTIDE SEQUENCE [LARGE SCALE GENOMIC DNA]</scope>
    <source>
        <strain evidence="2 3">ATCC 29149</strain>
    </source>
</reference>
<evidence type="ECO:0000313" key="3">
    <source>
        <dbReference type="Proteomes" id="UP000004410"/>
    </source>
</evidence>
<dbReference type="RefSeq" id="WP_004841026.1">
    <property type="nucleotide sequence ID" value="NZ_AAYG02000006.1"/>
</dbReference>
<protein>
    <recommendedName>
        <fullName evidence="1">Filamentation induced by cAMP protein Fic-like C-terminal domain-containing protein</fullName>
    </recommendedName>
</protein>
<accession>A7AZL2</accession>
<feature type="domain" description="Filamentation induced by cAMP protein Fic-like C-terminal" evidence="1">
    <location>
        <begin position="28"/>
        <end position="80"/>
    </location>
</feature>
<dbReference type="Proteomes" id="UP000004410">
    <property type="component" value="Unassembled WGS sequence"/>
</dbReference>
<organism evidence="2 3">
    <name type="scientific">Mediterraneibacter gnavus (strain ATCC 29149 / DSM 114966 / JCM 6515 / VPI C7-9)</name>
    <name type="common">Ruminococcus gnavus</name>
    <dbReference type="NCBI Taxonomy" id="411470"/>
    <lineage>
        <taxon>Bacteria</taxon>
        <taxon>Bacillati</taxon>
        <taxon>Bacillota</taxon>
        <taxon>Clostridia</taxon>
        <taxon>Lachnospirales</taxon>
        <taxon>Lachnospiraceae</taxon>
        <taxon>Mediterraneibacter</taxon>
    </lineage>
</organism>